<name>A0A5B8XUL7_9DELT</name>
<keyword evidence="1" id="KW-0732">Signal</keyword>
<keyword evidence="3" id="KW-1185">Reference proteome</keyword>
<dbReference type="KEGG" id="bbae:FRD01_19065"/>
<dbReference type="RefSeq" id="WP_146962528.1">
    <property type="nucleotide sequence ID" value="NZ_CP042467.1"/>
</dbReference>
<accession>A0A5B8XUL7</accession>
<dbReference type="Proteomes" id="UP000321595">
    <property type="component" value="Chromosome"/>
</dbReference>
<feature type="chain" id="PRO_5023061594" evidence="1">
    <location>
        <begin position="26"/>
        <end position="1068"/>
    </location>
</feature>
<dbReference type="PROSITE" id="PS51257">
    <property type="entry name" value="PROKAR_LIPOPROTEIN"/>
    <property type="match status" value="1"/>
</dbReference>
<sequence>MKNLGNALMLLVALLLLSCAEEAPPAPNPLLERIPSATLPFEARIVDRTAQSVPPQYQRHSLTGWVESEHLVWVLFGPMDEEGLALASAGIDNPWARIDLVQDVEKFGAYAMNSDGQGGVWVALRELEGTRPAIHIYHVTRDGVQTQIDVPREDERPQNLDIFRPPGTFQDLAIAHVPGQGEGLAPVDIVWRNDWSVDETDLGTEVRRARYFPEDGRWETDVVLRHDGQTTGNAVLSDGRFEVGHHTQILHNPDGHLAVFTTQTYSNAENDYVEWGGSWAYSPAVGESEVLYFGFPIEWPRAPLVEPFSWLLFDSNARGEVWFVPTKLARQADPDDPSWDAYVGLKPSRIKHLHKGWLSLDGPVSDLGCGQVPLRAFQGEDLLEQVQDAYSACPARRPLPLQRTDVDPLAPVFSHHSGRTIDFYNRVYDTQDTSAQDVPVMVDSTPVAGDLEVSQDLNTIEVELAPSSFVSGQGSNPRTNFSPITMCVHSLDGPDGYCEKPEWDGTRASLKLRGWQLRWGERYRVSIQLQKPDGQALSDSELWRWLDHTYPSFEFRVKGGRDRQRALTCRATLVGPGAERADFWVETPDWPELELKRTDTRSDGTFMIEIDGLVSSDELVLRLDHRAGLIKEVKDLSEESQDCDLGEYFVLDQYHFDTFLVGRAEENLISNKIHLGKFQPTSQGFNLILPELASTQVVVFHIARAPEVSKLEVENLEFLSLPPHVVAFSTDDDSENAIFEIERSRVTEHSPAFRGRPQLTNSRRLLGESERGALALSNIFGTVRVEEFLEEIPIANPTENGFLTMNADSQVILRSADGFFQELQFPGTPFDAEKETLLRKNSPIIGPLDDNPCDEPCRIVLFWDADEEGTEIPVRGVASTRTDILILTDEGFRTISEFVRRALAPAEVSEEALARIDEPWKNGGDHFYQIKPDELVIMTVNGSITTLPGAFERTENGHKDCTSSPCRFVEIRQDPPNAGHVLQHYGTRFGSRKANFLKHYDPTLGLVVIADEETGEEVERVVAPGLKVVIPTPKFDEIIHRCLIATYDINTTHKGLMCLGSRDYSVEN</sequence>
<dbReference type="AlphaFoldDB" id="A0A5B8XUL7"/>
<feature type="signal peptide" evidence="1">
    <location>
        <begin position="1"/>
        <end position="25"/>
    </location>
</feature>
<protein>
    <submittedName>
        <fullName evidence="2">Uncharacterized protein</fullName>
    </submittedName>
</protein>
<organism evidence="2 3">
    <name type="scientific">Microvenator marinus</name>
    <dbReference type="NCBI Taxonomy" id="2600177"/>
    <lineage>
        <taxon>Bacteria</taxon>
        <taxon>Deltaproteobacteria</taxon>
        <taxon>Bradymonadales</taxon>
        <taxon>Microvenatoraceae</taxon>
        <taxon>Microvenator</taxon>
    </lineage>
</organism>
<dbReference type="EMBL" id="CP042467">
    <property type="protein sequence ID" value="QED29295.1"/>
    <property type="molecule type" value="Genomic_DNA"/>
</dbReference>
<reference evidence="2 3" key="1">
    <citation type="submission" date="2019-08" db="EMBL/GenBank/DDBJ databases">
        <authorList>
            <person name="Liang Q."/>
        </authorList>
    </citation>
    <scope>NUCLEOTIDE SEQUENCE [LARGE SCALE GENOMIC DNA]</scope>
    <source>
        <strain evidence="2 3">V1718</strain>
    </source>
</reference>
<gene>
    <name evidence="2" type="ORF">FRD01_19065</name>
</gene>
<proteinExistence type="predicted"/>
<evidence type="ECO:0000313" key="3">
    <source>
        <dbReference type="Proteomes" id="UP000321595"/>
    </source>
</evidence>
<evidence type="ECO:0000313" key="2">
    <source>
        <dbReference type="EMBL" id="QED29295.1"/>
    </source>
</evidence>
<evidence type="ECO:0000256" key="1">
    <source>
        <dbReference type="SAM" id="SignalP"/>
    </source>
</evidence>